<dbReference type="GO" id="GO:0008955">
    <property type="term" value="F:peptidoglycan glycosyltransferase activity"/>
    <property type="evidence" value="ECO:0007669"/>
    <property type="project" value="UniProtKB-EC"/>
</dbReference>
<dbReference type="EMBL" id="NJIH01000022">
    <property type="protein sequence ID" value="OWT53413.1"/>
    <property type="molecule type" value="Genomic_DNA"/>
</dbReference>
<dbReference type="PANTHER" id="PTHR32282:SF15">
    <property type="entry name" value="PENICILLIN-BINDING PROTEIN 1C"/>
    <property type="match status" value="1"/>
</dbReference>
<dbReference type="InterPro" id="IPR001460">
    <property type="entry name" value="PCN-bd_Tpept"/>
</dbReference>
<organism evidence="16 17">
    <name type="scientific">Candidimonas nitroreducens</name>
    <dbReference type="NCBI Taxonomy" id="683354"/>
    <lineage>
        <taxon>Bacteria</taxon>
        <taxon>Pseudomonadati</taxon>
        <taxon>Pseudomonadota</taxon>
        <taxon>Betaproteobacteria</taxon>
        <taxon>Burkholderiales</taxon>
        <taxon>Alcaligenaceae</taxon>
        <taxon>Candidimonas</taxon>
    </lineage>
</organism>
<dbReference type="GO" id="GO:0030288">
    <property type="term" value="C:outer membrane-bounded periplasmic space"/>
    <property type="evidence" value="ECO:0007669"/>
    <property type="project" value="TreeGrafter"/>
</dbReference>
<comment type="pathway">
    <text evidence="1">Cell wall biogenesis; peptidoglycan biosynthesis.</text>
</comment>
<comment type="similarity">
    <text evidence="3">In the N-terminal section; belongs to the glycosyltransferase 51 family.</text>
</comment>
<comment type="catalytic activity">
    <reaction evidence="11">
        <text>[GlcNAc-(1-&gt;4)-Mur2Ac(oyl-L-Ala-gamma-D-Glu-L-Lys-D-Ala-D-Ala)](n)-di-trans,octa-cis-undecaprenyl diphosphate + beta-D-GlcNAc-(1-&gt;4)-Mur2Ac(oyl-L-Ala-gamma-D-Glu-L-Lys-D-Ala-D-Ala)-di-trans,octa-cis-undecaprenyl diphosphate = [GlcNAc-(1-&gt;4)-Mur2Ac(oyl-L-Ala-gamma-D-Glu-L-Lys-D-Ala-D-Ala)](n+1)-di-trans,octa-cis-undecaprenyl diphosphate + di-trans,octa-cis-undecaprenyl diphosphate + H(+)</text>
        <dbReference type="Rhea" id="RHEA:23708"/>
        <dbReference type="Rhea" id="RHEA-COMP:9602"/>
        <dbReference type="Rhea" id="RHEA-COMP:9603"/>
        <dbReference type="ChEBI" id="CHEBI:15378"/>
        <dbReference type="ChEBI" id="CHEBI:58405"/>
        <dbReference type="ChEBI" id="CHEBI:60033"/>
        <dbReference type="ChEBI" id="CHEBI:78435"/>
        <dbReference type="EC" id="2.4.99.28"/>
    </reaction>
</comment>
<name>A0A225LZN1_9BURK</name>
<evidence type="ECO:0000259" key="13">
    <source>
        <dbReference type="Pfam" id="PF00905"/>
    </source>
</evidence>
<gene>
    <name evidence="16" type="primary">pbpC</name>
    <name evidence="16" type="ORF">CEY11_24805</name>
</gene>
<keyword evidence="17" id="KW-1185">Reference proteome</keyword>
<dbReference type="InterPro" id="IPR036950">
    <property type="entry name" value="PBP_transglycosylase"/>
</dbReference>
<dbReference type="SUPFAM" id="SSF53955">
    <property type="entry name" value="Lysozyme-like"/>
    <property type="match status" value="1"/>
</dbReference>
<dbReference type="EC" id="2.4.99.28" evidence="10"/>
<evidence type="ECO:0000259" key="15">
    <source>
        <dbReference type="Pfam" id="PF06832"/>
    </source>
</evidence>
<dbReference type="Pfam" id="PF00905">
    <property type="entry name" value="Transpeptidase"/>
    <property type="match status" value="1"/>
</dbReference>
<dbReference type="GO" id="GO:0009252">
    <property type="term" value="P:peptidoglycan biosynthetic process"/>
    <property type="evidence" value="ECO:0007669"/>
    <property type="project" value="UniProtKB-UniPathway"/>
</dbReference>
<evidence type="ECO:0000256" key="2">
    <source>
        <dbReference type="ARBA" id="ARBA00007090"/>
    </source>
</evidence>
<evidence type="ECO:0000256" key="8">
    <source>
        <dbReference type="ARBA" id="ARBA00022801"/>
    </source>
</evidence>
<dbReference type="Gene3D" id="1.10.3810.10">
    <property type="entry name" value="Biosynthetic peptidoglycan transglycosylase-like"/>
    <property type="match status" value="1"/>
</dbReference>
<dbReference type="GO" id="GO:0004180">
    <property type="term" value="F:carboxypeptidase activity"/>
    <property type="evidence" value="ECO:0007669"/>
    <property type="project" value="UniProtKB-KW"/>
</dbReference>
<evidence type="ECO:0000256" key="9">
    <source>
        <dbReference type="ARBA" id="ARBA00023268"/>
    </source>
</evidence>
<evidence type="ECO:0000256" key="5">
    <source>
        <dbReference type="ARBA" id="ARBA00022670"/>
    </source>
</evidence>
<evidence type="ECO:0000256" key="6">
    <source>
        <dbReference type="ARBA" id="ARBA00022676"/>
    </source>
</evidence>
<keyword evidence="7" id="KW-0808">Transferase</keyword>
<dbReference type="GO" id="GO:0008658">
    <property type="term" value="F:penicillin binding"/>
    <property type="evidence" value="ECO:0007669"/>
    <property type="project" value="InterPro"/>
</dbReference>
<feature type="domain" description="Penicillin-binding protein transpeptidase" evidence="13">
    <location>
        <begin position="335"/>
        <end position="586"/>
    </location>
</feature>
<keyword evidence="6" id="KW-0328">Glycosyltransferase</keyword>
<comment type="similarity">
    <text evidence="2">In the C-terminal section; belongs to the transpeptidase family.</text>
</comment>
<evidence type="ECO:0000313" key="17">
    <source>
        <dbReference type="Proteomes" id="UP000214603"/>
    </source>
</evidence>
<feature type="transmembrane region" description="Helical" evidence="12">
    <location>
        <begin position="21"/>
        <end position="46"/>
    </location>
</feature>
<dbReference type="Gene3D" id="3.40.710.10">
    <property type="entry name" value="DD-peptidase/beta-lactamase superfamily"/>
    <property type="match status" value="1"/>
</dbReference>
<dbReference type="GO" id="GO:0006508">
    <property type="term" value="P:proteolysis"/>
    <property type="evidence" value="ECO:0007669"/>
    <property type="project" value="UniProtKB-KW"/>
</dbReference>
<evidence type="ECO:0000256" key="11">
    <source>
        <dbReference type="ARBA" id="ARBA00049902"/>
    </source>
</evidence>
<dbReference type="Pfam" id="PF00912">
    <property type="entry name" value="Transgly"/>
    <property type="match status" value="1"/>
</dbReference>
<dbReference type="AlphaFoldDB" id="A0A225LZN1"/>
<evidence type="ECO:0000256" key="1">
    <source>
        <dbReference type="ARBA" id="ARBA00004752"/>
    </source>
</evidence>
<evidence type="ECO:0000259" key="14">
    <source>
        <dbReference type="Pfam" id="PF00912"/>
    </source>
</evidence>
<evidence type="ECO:0000256" key="4">
    <source>
        <dbReference type="ARBA" id="ARBA00022645"/>
    </source>
</evidence>
<evidence type="ECO:0000313" key="16">
    <source>
        <dbReference type="EMBL" id="OWT53413.1"/>
    </source>
</evidence>
<evidence type="ECO:0000256" key="10">
    <source>
        <dbReference type="ARBA" id="ARBA00044770"/>
    </source>
</evidence>
<comment type="caution">
    <text evidence="16">The sequence shown here is derived from an EMBL/GenBank/DDBJ whole genome shotgun (WGS) entry which is preliminary data.</text>
</comment>
<keyword evidence="8" id="KW-0378">Hydrolase</keyword>
<dbReference type="NCBIfam" id="TIGR02073">
    <property type="entry name" value="PBP_1c"/>
    <property type="match status" value="1"/>
</dbReference>
<accession>A0A225LZN1</accession>
<dbReference type="InterPro" id="IPR050396">
    <property type="entry name" value="Glycosyltr_51/Transpeptidase"/>
</dbReference>
<dbReference type="InterPro" id="IPR023346">
    <property type="entry name" value="Lysozyme-like_dom_sf"/>
</dbReference>
<dbReference type="InterPro" id="IPR009647">
    <property type="entry name" value="PBP_C"/>
</dbReference>
<feature type="domain" description="Penicillin-binding C-terminal" evidence="15">
    <location>
        <begin position="656"/>
        <end position="737"/>
    </location>
</feature>
<protein>
    <recommendedName>
        <fullName evidence="10">peptidoglycan glycosyltransferase</fullName>
        <ecNumber evidence="10">2.4.99.28</ecNumber>
    </recommendedName>
</protein>
<evidence type="ECO:0000256" key="7">
    <source>
        <dbReference type="ARBA" id="ARBA00022679"/>
    </source>
</evidence>
<feature type="domain" description="Glycosyl transferase family 51" evidence="14">
    <location>
        <begin position="87"/>
        <end position="238"/>
    </location>
</feature>
<sequence>MTAADAPREPGRALRRRPRRAWWLAALLAVLAIAALVLAAALWAAVRASGGVALPGYDQARLDYRASDVRILDRSGGLLERVRLDYRGRRGDWVYLPDISPALQRAVVLSEDRRFYRHAGVDWKAVAAAAWHNIWGSRVRGASTISMQLVTMLEPGYRRAREGRTLRQKLDQAMQARRLEQRWSKPQILEAYLNLAAFRGELVGVDALSRVLFGKHPSGLDAREAALAAVLLRGPNAPDGVLRRRTCRLLGEMGAGGECAGLAGFVHRSLQRTAAPLADSDSLAPQFARWLLRLHPAAAGQSVRTSIDGRLQRYVLDSVDRNVRALRDSNVRDAAVVVLDNASGQVLAYVGSSGAGLSLTPQVDNARSLRQAGSTLKPFLYAQALQQERLTAVSLLDDAPLNLPTGNGLYIPRNYDNQFSGWVSVRTALASSLNIPAVRTLVMVTPDAFQQCLLRLGLPLDHSGDYYGYSLALGSADVTLLSLANAYRALANLGRYSDAHLLPATPAGPWSQVYTRAAAWVVGDILSDRHARARTFGMDSPLTTPFWTAVKTGTSKDMRDNWTVGWSRRYTVGVWVGNSHGDSMRDVSGVSGAGPIWHDVMAYLEKGASAAEPAMPPDVSRRRVSFDDGIEPDRSDVFIGDTGVDRVRLGAPLALAEPAALRIAQPVDGTILALDPDIPVLNQKVWLRAAGLAGQAGAQVRWQVDGKEVGAGAQTPWAPWPGRHTIELLDARGKVRDRAAVEVRGAVLKQAAAH</sequence>
<dbReference type="Pfam" id="PF06832">
    <property type="entry name" value="BiPBP_C"/>
    <property type="match status" value="1"/>
</dbReference>
<keyword evidence="12" id="KW-1133">Transmembrane helix</keyword>
<evidence type="ECO:0000256" key="12">
    <source>
        <dbReference type="SAM" id="Phobius"/>
    </source>
</evidence>
<dbReference type="OrthoDB" id="9766909at2"/>
<keyword evidence="5" id="KW-0645">Protease</keyword>
<dbReference type="PANTHER" id="PTHR32282">
    <property type="entry name" value="BINDING PROTEIN TRANSPEPTIDASE, PUTATIVE-RELATED"/>
    <property type="match status" value="1"/>
</dbReference>
<dbReference type="InterPro" id="IPR001264">
    <property type="entry name" value="Glyco_trans_51"/>
</dbReference>
<reference evidence="17" key="1">
    <citation type="submission" date="2017-06" db="EMBL/GenBank/DDBJ databases">
        <title>Herbaspirillum phytohormonus sp. nov., isolated from the root nodule of Robinia pseudoacacia in lead-zinc mine.</title>
        <authorList>
            <person name="Fan M."/>
            <person name="Lin Y."/>
        </authorList>
    </citation>
    <scope>NUCLEOTIDE SEQUENCE [LARGE SCALE GENOMIC DNA]</scope>
    <source>
        <strain evidence="17">SC-089</strain>
    </source>
</reference>
<keyword evidence="9" id="KW-0511">Multifunctional enzyme</keyword>
<dbReference type="UniPathway" id="UPA00219"/>
<keyword evidence="12" id="KW-0812">Transmembrane</keyword>
<evidence type="ECO:0000256" key="3">
    <source>
        <dbReference type="ARBA" id="ARBA00007739"/>
    </source>
</evidence>
<dbReference type="RefSeq" id="WP_088606123.1">
    <property type="nucleotide sequence ID" value="NZ_NJIH01000022.1"/>
</dbReference>
<keyword evidence="12" id="KW-0472">Membrane</keyword>
<keyword evidence="4" id="KW-0121">Carboxypeptidase</keyword>
<dbReference type="SUPFAM" id="SSF56601">
    <property type="entry name" value="beta-lactamase/transpeptidase-like"/>
    <property type="match status" value="1"/>
</dbReference>
<dbReference type="InterPro" id="IPR011815">
    <property type="entry name" value="PBP_1c"/>
</dbReference>
<dbReference type="InterPro" id="IPR012338">
    <property type="entry name" value="Beta-lactam/transpept-like"/>
</dbReference>
<dbReference type="Proteomes" id="UP000214603">
    <property type="component" value="Unassembled WGS sequence"/>
</dbReference>
<proteinExistence type="inferred from homology"/>